<gene>
    <name evidence="6" type="ORF">SAMN02745123_02745</name>
</gene>
<dbReference type="InterPro" id="IPR001173">
    <property type="entry name" value="Glyco_trans_2-like"/>
</dbReference>
<evidence type="ECO:0000256" key="4">
    <source>
        <dbReference type="ARBA" id="ARBA00022679"/>
    </source>
</evidence>
<evidence type="ECO:0000256" key="3">
    <source>
        <dbReference type="ARBA" id="ARBA00022676"/>
    </source>
</evidence>
<evidence type="ECO:0000256" key="1">
    <source>
        <dbReference type="ARBA" id="ARBA00004776"/>
    </source>
</evidence>
<dbReference type="Pfam" id="PF00535">
    <property type="entry name" value="Glycos_transf_2"/>
    <property type="match status" value="1"/>
</dbReference>
<dbReference type="PANTHER" id="PTHR43179">
    <property type="entry name" value="RHAMNOSYLTRANSFERASE WBBL"/>
    <property type="match status" value="1"/>
</dbReference>
<dbReference type="EMBL" id="FRAR01000020">
    <property type="protein sequence ID" value="SHK68281.1"/>
    <property type="molecule type" value="Genomic_DNA"/>
</dbReference>
<dbReference type="AlphaFoldDB" id="A0A1M6UGI5"/>
<comment type="pathway">
    <text evidence="1">Cell wall biogenesis; cell wall polysaccharide biosynthesis.</text>
</comment>
<keyword evidence="3" id="KW-0328">Glycosyltransferase</keyword>
<keyword evidence="7" id="KW-1185">Reference proteome</keyword>
<dbReference type="PANTHER" id="PTHR43179:SF12">
    <property type="entry name" value="GALACTOFURANOSYLTRANSFERASE GLFT2"/>
    <property type="match status" value="1"/>
</dbReference>
<evidence type="ECO:0000313" key="6">
    <source>
        <dbReference type="EMBL" id="SHK68281.1"/>
    </source>
</evidence>
<dbReference type="OrthoDB" id="396512at2"/>
<dbReference type="Gene3D" id="3.90.550.10">
    <property type="entry name" value="Spore Coat Polysaccharide Biosynthesis Protein SpsA, Chain A"/>
    <property type="match status" value="1"/>
</dbReference>
<dbReference type="InterPro" id="IPR029044">
    <property type="entry name" value="Nucleotide-diphossugar_trans"/>
</dbReference>
<evidence type="ECO:0000256" key="2">
    <source>
        <dbReference type="ARBA" id="ARBA00006739"/>
    </source>
</evidence>
<dbReference type="Proteomes" id="UP000183997">
    <property type="component" value="Unassembled WGS sequence"/>
</dbReference>
<evidence type="ECO:0000313" key="7">
    <source>
        <dbReference type="Proteomes" id="UP000183997"/>
    </source>
</evidence>
<dbReference type="STRING" id="1121421.SAMN02745123_02745"/>
<accession>A0A1M6UGI5</accession>
<name>A0A1M6UGI5_9FIRM</name>
<organism evidence="6 7">
    <name type="scientific">Desulforamulus aeronauticus DSM 10349</name>
    <dbReference type="NCBI Taxonomy" id="1121421"/>
    <lineage>
        <taxon>Bacteria</taxon>
        <taxon>Bacillati</taxon>
        <taxon>Bacillota</taxon>
        <taxon>Clostridia</taxon>
        <taxon>Eubacteriales</taxon>
        <taxon>Peptococcaceae</taxon>
        <taxon>Desulforamulus</taxon>
    </lineage>
</organism>
<proteinExistence type="inferred from homology"/>
<keyword evidence="4 6" id="KW-0808">Transferase</keyword>
<dbReference type="RefSeq" id="WP_072915389.1">
    <property type="nucleotide sequence ID" value="NZ_FRAR01000020.1"/>
</dbReference>
<protein>
    <submittedName>
        <fullName evidence="6">Glycosyl transferase family 2</fullName>
    </submittedName>
</protein>
<feature type="domain" description="Glycosyltransferase 2-like" evidence="5">
    <location>
        <begin position="5"/>
        <end position="169"/>
    </location>
</feature>
<reference evidence="7" key="1">
    <citation type="submission" date="2016-11" db="EMBL/GenBank/DDBJ databases">
        <authorList>
            <person name="Varghese N."/>
            <person name="Submissions S."/>
        </authorList>
    </citation>
    <scope>NUCLEOTIDE SEQUENCE [LARGE SCALE GENOMIC DNA]</scope>
    <source>
        <strain evidence="7">DSM 10349</strain>
    </source>
</reference>
<comment type="similarity">
    <text evidence="2">Belongs to the glycosyltransferase 2 family.</text>
</comment>
<evidence type="ECO:0000259" key="5">
    <source>
        <dbReference type="Pfam" id="PF00535"/>
    </source>
</evidence>
<sequence>MSPVSIIIPCKNEGKFIKQTIESILDTPCQLPYDIIVVNDGSTDGCCTFLQGSHRKSLSKVKLVNTTGLGSANARNLGVQQSAGEILVFCDAHITVEQDWLEILIEGLLEGGAGAVSPGISNMEVRHAVGYGMTWGEHLEIEWLESTGDVAEVPIAPGGCVAVKREVFQDVGGFERGFQVYGHEDAEFSLKLWLFGYRVEVNPSVVIQHHFRSHHPYEISMDQYAHNALRMAMSHFSATRLGKVIALYSYLEDIEQLVSQLVLESDVLEQRRQYLKRRKYDDDWFMDKFQIPF</sequence>
<dbReference type="GO" id="GO:0016757">
    <property type="term" value="F:glycosyltransferase activity"/>
    <property type="evidence" value="ECO:0007669"/>
    <property type="project" value="UniProtKB-KW"/>
</dbReference>
<dbReference type="SUPFAM" id="SSF53448">
    <property type="entry name" value="Nucleotide-diphospho-sugar transferases"/>
    <property type="match status" value="1"/>
</dbReference>